<evidence type="ECO:0000256" key="4">
    <source>
        <dbReference type="ARBA" id="ARBA00013174"/>
    </source>
</evidence>
<evidence type="ECO:0000256" key="5">
    <source>
        <dbReference type="ARBA" id="ARBA00017171"/>
    </source>
</evidence>
<keyword evidence="7 15" id="KW-0808">Transferase</keyword>
<evidence type="ECO:0000256" key="11">
    <source>
        <dbReference type="ARBA" id="ARBA00023136"/>
    </source>
</evidence>
<dbReference type="PANTHER" id="PTHR14269">
    <property type="entry name" value="CDP-DIACYLGLYCEROL--GLYCEROL-3-PHOSPHATE 3-PHOSPHATIDYLTRANSFERASE-RELATED"/>
    <property type="match status" value="1"/>
</dbReference>
<dbReference type="InterPro" id="IPR048254">
    <property type="entry name" value="CDP_ALCOHOL_P_TRANSF_CS"/>
</dbReference>
<dbReference type="InterPro" id="IPR004533">
    <property type="entry name" value="CDP-diaglyc--ser_O-PTrfase"/>
</dbReference>
<feature type="transmembrane region" description="Helical" evidence="17">
    <location>
        <begin position="115"/>
        <end position="134"/>
    </location>
</feature>
<feature type="transmembrane region" description="Helical" evidence="17">
    <location>
        <begin position="90"/>
        <end position="109"/>
    </location>
</feature>
<dbReference type="Pfam" id="PF01066">
    <property type="entry name" value="CDP-OH_P_transf"/>
    <property type="match status" value="1"/>
</dbReference>
<keyword evidence="12" id="KW-0594">Phospholipid biosynthesis</keyword>
<evidence type="ECO:0000256" key="2">
    <source>
        <dbReference type="ARBA" id="ARBA00004127"/>
    </source>
</evidence>
<organism evidence="19 20">
    <name type="scientific">Flaviflagellibacter deserti</name>
    <dbReference type="NCBI Taxonomy" id="2267266"/>
    <lineage>
        <taxon>Bacteria</taxon>
        <taxon>Pseudomonadati</taxon>
        <taxon>Pseudomonadota</taxon>
        <taxon>Alphaproteobacteria</taxon>
        <taxon>Hyphomicrobiales</taxon>
        <taxon>Flaviflagellibacter</taxon>
    </lineage>
</organism>
<feature type="domain" description="CDP-alcohol phosphatidyltransferase C-terminal" evidence="18">
    <location>
        <begin position="216"/>
        <end position="251"/>
    </location>
</feature>
<dbReference type="Proteomes" id="UP001595796">
    <property type="component" value="Unassembled WGS sequence"/>
</dbReference>
<feature type="transmembrane region" description="Helical" evidence="17">
    <location>
        <begin position="56"/>
        <end position="78"/>
    </location>
</feature>
<evidence type="ECO:0000259" key="18">
    <source>
        <dbReference type="Pfam" id="PF08009"/>
    </source>
</evidence>
<feature type="transmembrane region" description="Helical" evidence="17">
    <location>
        <begin position="146"/>
        <end position="169"/>
    </location>
</feature>
<keyword evidence="8 17" id="KW-0812">Transmembrane</keyword>
<dbReference type="EMBL" id="JBHSJF010000006">
    <property type="protein sequence ID" value="MFC5067887.1"/>
    <property type="molecule type" value="Genomic_DNA"/>
</dbReference>
<dbReference type="GO" id="GO:0003882">
    <property type="term" value="F:CDP-diacylglycerol-serine O-phosphatidyltransferase activity"/>
    <property type="evidence" value="ECO:0007669"/>
    <property type="project" value="UniProtKB-EC"/>
</dbReference>
<sequence length="295" mass="31979">MAGRFFPPFEPEHNESKVRRFRAVPMRLLIPNLITLLAISIGLTAIRMGMEGRMELAVYAVVVAAVLDGLDGRLARLLKGTSRFGAELDSLCDFVNFGVVPAVLLYIWTLHDLSSIGWAGAIVFAVAAALRLARFNVALDTPKPDYAQDFFVGVPAPAGALLVMLPIYMGQLGSIDLPVVSASVSLIYCIAIALLMVSKLPTWSFKKSASRVPRDMVAPVFVGAVLFIALLVSYTWEVLTLGALAYLAALPLAFMTYQRLARRYKAGQAGDEPVDDAVPPVDEASAEDDEKVRLH</sequence>
<proteinExistence type="inferred from homology"/>
<evidence type="ECO:0000256" key="12">
    <source>
        <dbReference type="ARBA" id="ARBA00023209"/>
    </source>
</evidence>
<evidence type="ECO:0000256" key="3">
    <source>
        <dbReference type="ARBA" id="ARBA00010441"/>
    </source>
</evidence>
<keyword evidence="6" id="KW-0444">Lipid biosynthesis</keyword>
<keyword evidence="10" id="KW-0443">Lipid metabolism</keyword>
<feature type="region of interest" description="Disordered" evidence="16">
    <location>
        <begin position="268"/>
        <end position="295"/>
    </location>
</feature>
<keyword evidence="20" id="KW-1185">Reference proteome</keyword>
<evidence type="ECO:0000256" key="7">
    <source>
        <dbReference type="ARBA" id="ARBA00022679"/>
    </source>
</evidence>
<evidence type="ECO:0000313" key="19">
    <source>
        <dbReference type="EMBL" id="MFC5067887.1"/>
    </source>
</evidence>
<evidence type="ECO:0000256" key="15">
    <source>
        <dbReference type="RuleBase" id="RU003750"/>
    </source>
</evidence>
<evidence type="ECO:0000256" key="14">
    <source>
        <dbReference type="ARBA" id="ARBA00032361"/>
    </source>
</evidence>
<keyword evidence="11 17" id="KW-0472">Membrane</keyword>
<keyword evidence="9 17" id="KW-1133">Transmembrane helix</keyword>
<gene>
    <name evidence="19" type="primary">pssA</name>
    <name evidence="19" type="ORF">ACFPFW_07635</name>
</gene>
<comment type="similarity">
    <text evidence="3 15">Belongs to the CDP-alcohol phosphatidyltransferase class-I family.</text>
</comment>
<evidence type="ECO:0000256" key="9">
    <source>
        <dbReference type="ARBA" id="ARBA00022989"/>
    </source>
</evidence>
<dbReference type="PROSITE" id="PS00379">
    <property type="entry name" value="CDP_ALCOHOL_P_TRANSF"/>
    <property type="match status" value="1"/>
</dbReference>
<feature type="transmembrane region" description="Helical" evidence="17">
    <location>
        <begin position="216"/>
        <end position="232"/>
    </location>
</feature>
<dbReference type="InterPro" id="IPR000462">
    <property type="entry name" value="CDP-OH_P_trans"/>
</dbReference>
<comment type="catalytic activity">
    <reaction evidence="1">
        <text>a CDP-1,2-diacyl-sn-glycerol + L-serine = a 1,2-diacyl-sn-glycero-3-phospho-L-serine + CMP + H(+)</text>
        <dbReference type="Rhea" id="RHEA:16913"/>
        <dbReference type="ChEBI" id="CHEBI:15378"/>
        <dbReference type="ChEBI" id="CHEBI:33384"/>
        <dbReference type="ChEBI" id="CHEBI:57262"/>
        <dbReference type="ChEBI" id="CHEBI:58332"/>
        <dbReference type="ChEBI" id="CHEBI:60377"/>
        <dbReference type="EC" id="2.7.8.8"/>
    </reaction>
</comment>
<dbReference type="NCBIfam" id="TIGR00473">
    <property type="entry name" value="pssA"/>
    <property type="match status" value="1"/>
</dbReference>
<dbReference type="PANTHER" id="PTHR14269:SF61">
    <property type="entry name" value="CDP-DIACYLGLYCEROL--SERINE O-PHOSPHATIDYLTRANSFERASE"/>
    <property type="match status" value="1"/>
</dbReference>
<feature type="transmembrane region" description="Helical" evidence="17">
    <location>
        <begin position="29"/>
        <end position="50"/>
    </location>
</feature>
<keyword evidence="13" id="KW-1208">Phospholipid metabolism</keyword>
<reference evidence="20" key="1">
    <citation type="journal article" date="2019" name="Int. J. Syst. Evol. Microbiol.">
        <title>The Global Catalogue of Microorganisms (GCM) 10K type strain sequencing project: providing services to taxonomists for standard genome sequencing and annotation.</title>
        <authorList>
            <consortium name="The Broad Institute Genomics Platform"/>
            <consortium name="The Broad Institute Genome Sequencing Center for Infectious Disease"/>
            <person name="Wu L."/>
            <person name="Ma J."/>
        </authorList>
    </citation>
    <scope>NUCLEOTIDE SEQUENCE [LARGE SCALE GENOMIC DNA]</scope>
    <source>
        <strain evidence="20">CGMCC 1.16444</strain>
    </source>
</reference>
<feature type="transmembrane region" description="Helical" evidence="17">
    <location>
        <begin position="175"/>
        <end position="195"/>
    </location>
</feature>
<evidence type="ECO:0000256" key="13">
    <source>
        <dbReference type="ARBA" id="ARBA00023264"/>
    </source>
</evidence>
<dbReference type="RefSeq" id="WP_114956548.1">
    <property type="nucleotide sequence ID" value="NZ_JBHSJF010000006.1"/>
</dbReference>
<protein>
    <recommendedName>
        <fullName evidence="5">CDP-diacylglycerol--serine O-phosphatidyltransferase</fullName>
        <ecNumber evidence="4">2.7.8.8</ecNumber>
    </recommendedName>
    <alternativeName>
        <fullName evidence="14">Phosphatidylserine synthase</fullName>
    </alternativeName>
</protein>
<evidence type="ECO:0000256" key="8">
    <source>
        <dbReference type="ARBA" id="ARBA00022692"/>
    </source>
</evidence>
<feature type="transmembrane region" description="Helical" evidence="17">
    <location>
        <begin position="238"/>
        <end position="257"/>
    </location>
</feature>
<dbReference type="Pfam" id="PF08009">
    <property type="entry name" value="CDP-OH_P_tran_2"/>
    <property type="match status" value="1"/>
</dbReference>
<evidence type="ECO:0000256" key="16">
    <source>
        <dbReference type="SAM" id="MobiDB-lite"/>
    </source>
</evidence>
<comment type="subcellular location">
    <subcellularLocation>
        <location evidence="2">Endomembrane system</location>
        <topology evidence="2">Multi-pass membrane protein</topology>
    </subcellularLocation>
</comment>
<accession>A0ABV9Z286</accession>
<name>A0ABV9Z286_9HYPH</name>
<evidence type="ECO:0000256" key="10">
    <source>
        <dbReference type="ARBA" id="ARBA00023098"/>
    </source>
</evidence>
<evidence type="ECO:0000256" key="6">
    <source>
        <dbReference type="ARBA" id="ARBA00022516"/>
    </source>
</evidence>
<comment type="caution">
    <text evidence="19">The sequence shown here is derived from an EMBL/GenBank/DDBJ whole genome shotgun (WGS) entry which is preliminary data.</text>
</comment>
<dbReference type="InterPro" id="IPR012616">
    <property type="entry name" value="CDP-OH_P_trans_C"/>
</dbReference>
<dbReference type="Gene3D" id="1.20.120.1760">
    <property type="match status" value="1"/>
</dbReference>
<dbReference type="InterPro" id="IPR043130">
    <property type="entry name" value="CDP-OH_PTrfase_TM_dom"/>
</dbReference>
<evidence type="ECO:0000256" key="17">
    <source>
        <dbReference type="SAM" id="Phobius"/>
    </source>
</evidence>
<dbReference type="InterPro" id="IPR050324">
    <property type="entry name" value="CDP-alcohol_PTase-I"/>
</dbReference>
<evidence type="ECO:0000313" key="20">
    <source>
        <dbReference type="Proteomes" id="UP001595796"/>
    </source>
</evidence>
<dbReference type="EC" id="2.7.8.8" evidence="4"/>
<evidence type="ECO:0000256" key="1">
    <source>
        <dbReference type="ARBA" id="ARBA00000287"/>
    </source>
</evidence>